<dbReference type="Pfam" id="PF04336">
    <property type="entry name" value="ACP_PD"/>
    <property type="match status" value="1"/>
</dbReference>
<evidence type="ECO:0000313" key="6">
    <source>
        <dbReference type="Proteomes" id="UP000304912"/>
    </source>
</evidence>
<dbReference type="PIRSF" id="PIRSF011489">
    <property type="entry name" value="DUF479"/>
    <property type="match status" value="1"/>
</dbReference>
<evidence type="ECO:0000256" key="4">
    <source>
        <dbReference type="ARBA" id="ARBA00023160"/>
    </source>
</evidence>
<dbReference type="PANTHER" id="PTHR38764">
    <property type="entry name" value="ACYL CARRIER PROTEIN PHOSPHODIESTERASE"/>
    <property type="match status" value="1"/>
</dbReference>
<organism evidence="5 6">
    <name type="scientific">Salinimonas iocasae</name>
    <dbReference type="NCBI Taxonomy" id="2572577"/>
    <lineage>
        <taxon>Bacteria</taxon>
        <taxon>Pseudomonadati</taxon>
        <taxon>Pseudomonadota</taxon>
        <taxon>Gammaproteobacteria</taxon>
        <taxon>Alteromonadales</taxon>
        <taxon>Alteromonadaceae</taxon>
        <taxon>Alteromonas/Salinimonas group</taxon>
        <taxon>Salinimonas</taxon>
    </lineage>
</organism>
<dbReference type="RefSeq" id="WP_139756734.1">
    <property type="nucleotide sequence ID" value="NZ_CP039852.1"/>
</dbReference>
<sequence>MNYLAHLYLAQPEPSSRFGNLLGDFMRGSRPEMFSQPVQRGLANHRWVDKFTDSHDAVTSIKRKISPSRRRFAGIIVDIAFDHFLIKNWQTYSAESLDTFCQSVYRDLSARLPDMPTAMQHTVKSMTRHQWLTTYATLPGVARALDNTASRIRFTHSFYDSINEVKAHYGDMEEAFNCFFPELRKAVADASLELSPGVTGK</sequence>
<keyword evidence="1" id="KW-0444">Lipid biosynthesis</keyword>
<evidence type="ECO:0000256" key="1">
    <source>
        <dbReference type="ARBA" id="ARBA00022516"/>
    </source>
</evidence>
<evidence type="ECO:0000313" key="5">
    <source>
        <dbReference type="EMBL" id="QCZ93992.1"/>
    </source>
</evidence>
<keyword evidence="6" id="KW-1185">Reference proteome</keyword>
<evidence type="ECO:0000256" key="2">
    <source>
        <dbReference type="ARBA" id="ARBA00022801"/>
    </source>
</evidence>
<name>A0A5B7YE58_9ALTE</name>
<gene>
    <name evidence="5" type="ORF">FBQ74_11095</name>
</gene>
<reference evidence="5 6" key="1">
    <citation type="submission" date="2019-04" db="EMBL/GenBank/DDBJ databases">
        <title>Salinimonas iocasae sp. nov., a halophilic bacterium isolated from the outer tube casing of tubeworms in Okinawa Trough.</title>
        <authorList>
            <person name="Zhang H."/>
            <person name="Wang H."/>
            <person name="Li C."/>
        </authorList>
    </citation>
    <scope>NUCLEOTIDE SEQUENCE [LARGE SCALE GENOMIC DNA]</scope>
    <source>
        <strain evidence="5 6">KX18D6</strain>
    </source>
</reference>
<dbReference type="InterPro" id="IPR007431">
    <property type="entry name" value="ACP_PD"/>
</dbReference>
<keyword evidence="4" id="KW-0275">Fatty acid biosynthesis</keyword>
<protein>
    <submittedName>
        <fullName evidence="5">DUF479 domain-containing protein</fullName>
    </submittedName>
</protein>
<dbReference type="GO" id="GO:0008770">
    <property type="term" value="F:[acyl-carrier-protein] phosphodiesterase activity"/>
    <property type="evidence" value="ECO:0007669"/>
    <property type="project" value="InterPro"/>
</dbReference>
<evidence type="ECO:0000256" key="3">
    <source>
        <dbReference type="ARBA" id="ARBA00023098"/>
    </source>
</evidence>
<accession>A0A5B7YE58</accession>
<dbReference type="GO" id="GO:0006633">
    <property type="term" value="P:fatty acid biosynthetic process"/>
    <property type="evidence" value="ECO:0007669"/>
    <property type="project" value="UniProtKB-KW"/>
</dbReference>
<proteinExistence type="predicted"/>
<keyword evidence="2" id="KW-0378">Hydrolase</keyword>
<keyword evidence="4" id="KW-0276">Fatty acid metabolism</keyword>
<dbReference type="OrthoDB" id="8442777at2"/>
<dbReference type="Proteomes" id="UP000304912">
    <property type="component" value="Chromosome"/>
</dbReference>
<dbReference type="EMBL" id="CP039852">
    <property type="protein sequence ID" value="QCZ93992.1"/>
    <property type="molecule type" value="Genomic_DNA"/>
</dbReference>
<keyword evidence="3" id="KW-0443">Lipid metabolism</keyword>
<dbReference type="KEGG" id="salk:FBQ74_11095"/>
<dbReference type="AlphaFoldDB" id="A0A5B7YE58"/>
<dbReference type="PANTHER" id="PTHR38764:SF1">
    <property type="entry name" value="ACYL CARRIER PROTEIN PHOSPHODIESTERASE"/>
    <property type="match status" value="1"/>
</dbReference>